<comment type="subcellular location">
    <subcellularLocation>
        <location evidence="1">Secreted</location>
        <location evidence="1">Extracellular space</location>
        <location evidence="1">Apoplast</location>
    </subcellularLocation>
</comment>
<gene>
    <name evidence="2" type="ORF">DCAF_LOCUS2727</name>
</gene>
<name>A0AAV1QW68_9ROSI</name>
<proteinExistence type="inferred from homology"/>
<comment type="subunit">
    <text evidence="1">Homodimer.</text>
</comment>
<dbReference type="GO" id="GO:0048046">
    <property type="term" value="C:apoplast"/>
    <property type="evidence" value="ECO:0007669"/>
    <property type="project" value="UniProtKB-SubCell"/>
</dbReference>
<organism evidence="2 3">
    <name type="scientific">Dovyalis caffra</name>
    <dbReference type="NCBI Taxonomy" id="77055"/>
    <lineage>
        <taxon>Eukaryota</taxon>
        <taxon>Viridiplantae</taxon>
        <taxon>Streptophyta</taxon>
        <taxon>Embryophyta</taxon>
        <taxon>Tracheophyta</taxon>
        <taxon>Spermatophyta</taxon>
        <taxon>Magnoliopsida</taxon>
        <taxon>eudicotyledons</taxon>
        <taxon>Gunneridae</taxon>
        <taxon>Pentapetalae</taxon>
        <taxon>rosids</taxon>
        <taxon>fabids</taxon>
        <taxon>Malpighiales</taxon>
        <taxon>Salicaceae</taxon>
        <taxon>Flacourtieae</taxon>
        <taxon>Dovyalis</taxon>
    </lineage>
</organism>
<dbReference type="EMBL" id="CAWUPB010000826">
    <property type="protein sequence ID" value="CAK7325055.1"/>
    <property type="molecule type" value="Genomic_DNA"/>
</dbReference>
<protein>
    <recommendedName>
        <fullName evidence="1">Dirigent protein</fullName>
    </recommendedName>
</protein>
<evidence type="ECO:0000313" key="3">
    <source>
        <dbReference type="Proteomes" id="UP001314170"/>
    </source>
</evidence>
<sequence length="69" mass="7446">MPVVGGSEVFRLARGYAFAKTFSFNQKTGVAVIEYNVALQLFKAKLKDSGKSKVSFDGIGIPQHKAAKP</sequence>
<dbReference type="InterPro" id="IPR004265">
    <property type="entry name" value="Dirigent"/>
</dbReference>
<dbReference type="Proteomes" id="UP001314170">
    <property type="component" value="Unassembled WGS sequence"/>
</dbReference>
<evidence type="ECO:0000256" key="1">
    <source>
        <dbReference type="RuleBase" id="RU363099"/>
    </source>
</evidence>
<dbReference type="Pfam" id="PF03018">
    <property type="entry name" value="Dirigent"/>
    <property type="match status" value="1"/>
</dbReference>
<comment type="function">
    <text evidence="1">Dirigent proteins impart stereoselectivity on the phenoxy radical-coupling reaction, yielding optically active lignans from two molecules of coniferyl alcohol in the biosynthesis of lignans, flavonolignans, and alkaloids and thus plays a central role in plant secondary metabolism.</text>
</comment>
<comment type="similarity">
    <text evidence="1">Belongs to the plant dirigent protein family.</text>
</comment>
<accession>A0AAV1QW68</accession>
<reference evidence="2 3" key="1">
    <citation type="submission" date="2024-01" db="EMBL/GenBank/DDBJ databases">
        <authorList>
            <person name="Waweru B."/>
        </authorList>
    </citation>
    <scope>NUCLEOTIDE SEQUENCE [LARGE SCALE GENOMIC DNA]</scope>
</reference>
<keyword evidence="3" id="KW-1185">Reference proteome</keyword>
<keyword evidence="1" id="KW-0052">Apoplast</keyword>
<comment type="caution">
    <text evidence="2">The sequence shown here is derived from an EMBL/GenBank/DDBJ whole genome shotgun (WGS) entry which is preliminary data.</text>
</comment>
<evidence type="ECO:0000313" key="2">
    <source>
        <dbReference type="EMBL" id="CAK7325055.1"/>
    </source>
</evidence>
<keyword evidence="1" id="KW-0964">Secreted</keyword>
<dbReference type="AlphaFoldDB" id="A0AAV1QW68"/>